<comment type="catalytic activity">
    <reaction evidence="6">
        <text>Hydrolysis of proteins with broad specificity for peptide bonds, and a preference for a large uncharged residue in P1. Hydrolyzes peptide amides.</text>
        <dbReference type="EC" id="3.4.21.62"/>
    </reaction>
</comment>
<dbReference type="InterPro" id="IPR022398">
    <property type="entry name" value="Peptidase_S8_His-AS"/>
</dbReference>
<dbReference type="PRINTS" id="PR00723">
    <property type="entry name" value="SUBTILISIN"/>
</dbReference>
<evidence type="ECO:0000313" key="12">
    <source>
        <dbReference type="EMBL" id="CEL74819.1"/>
    </source>
</evidence>
<evidence type="ECO:0000256" key="4">
    <source>
        <dbReference type="ARBA" id="ARBA00022825"/>
    </source>
</evidence>
<dbReference type="PROSITE" id="PS00138">
    <property type="entry name" value="SUBTILASE_SER"/>
    <property type="match status" value="1"/>
</dbReference>
<dbReference type="EMBL" id="LN714498">
    <property type="protein sequence ID" value="CEL74819.1"/>
    <property type="molecule type" value="Genomic_DNA"/>
</dbReference>
<dbReference type="AlphaFoldDB" id="A0A0F7V0M9"/>
<evidence type="ECO:0000256" key="9">
    <source>
        <dbReference type="RuleBase" id="RU003355"/>
    </source>
</evidence>
<dbReference type="PROSITE" id="PS00137">
    <property type="entry name" value="SUBTILASE_HIS"/>
    <property type="match status" value="1"/>
</dbReference>
<evidence type="ECO:0000259" key="11">
    <source>
        <dbReference type="Pfam" id="PF00082"/>
    </source>
</evidence>
<comment type="similarity">
    <text evidence="1 8 9">Belongs to the peptidase S8 family.</text>
</comment>
<dbReference type="SUPFAM" id="SSF52743">
    <property type="entry name" value="Subtilisin-like"/>
    <property type="match status" value="1"/>
</dbReference>
<dbReference type="Pfam" id="PF00082">
    <property type="entry name" value="Peptidase_S8"/>
    <property type="match status" value="1"/>
</dbReference>
<evidence type="ECO:0000256" key="7">
    <source>
        <dbReference type="ARBA" id="ARBA00023619"/>
    </source>
</evidence>
<name>A0A0F7V0M9_TOXGV</name>
<dbReference type="GO" id="GO:0006508">
    <property type="term" value="P:proteolysis"/>
    <property type="evidence" value="ECO:0007669"/>
    <property type="project" value="UniProtKB-KW"/>
</dbReference>
<evidence type="ECO:0000256" key="1">
    <source>
        <dbReference type="ARBA" id="ARBA00011073"/>
    </source>
</evidence>
<sequence length="688" mass="74886">MQEGCRGAHELSESLEFSTEKINLEVSGTRLSCSLAVFQLRRDATFFPLAVRDSTESDYFRTLMIIFHDDCDAEEVKHRALQRSLQVQLSRLSHSTDISGQARAGDFDEEMPVTATTIASYEAYTRKKFSVNVPAVVRGREAGEPSERPPSRCVMSDETLHRVGIDIIKLTECPSVQGGDLKLVFERDPCVASVEFDQVVTIVGGETDLSFGRSTAVGANQLNLSPDVTPKDRESPKEQPYWRDIARFDAAYNLAECLRSETVAVIDTGIAYNHPSLRKNIWKNPGEIAGNGVDDDNNGFVDDVYGFNFISNDGDMSDDNGHGTHCAGLIGGLKDSATGAQGVCGATTIAGLKFMGENGSGATSDAVKALNYCIQMGIRISNNSWGGPARTDALERAINKSHEAGHIFVCAAGNSGQNIDRSPSYPASYTSPNIVAVAATDASDEIAAFSNIGVRSVDVAAPGVSILSTYPPDTFKVLSGTSMASPIVAGLAALLVSLPFEDHMEIKQAIIEGVDRLPSTRGELLRTFEHHVFCVNSDAPGFRKRTDSLSEQHENFTLLVSDGRMRLSPRLNEFLASFLYIERLFRGFSTGTVFPVARLFQSTNSQRANFSAQVSCTSNIFSSSVHAAFGLYAGRVISGGRIDAYRSIMWLATRLGMQRGYLRRRTTSHPLENTDHDQGYTQEAEEHS</sequence>
<feature type="active site" description="Charge relay system" evidence="8">
    <location>
        <position position="267"/>
    </location>
</feature>
<dbReference type="PANTHER" id="PTHR43399:SF4">
    <property type="entry name" value="CELL WALL-ASSOCIATED PROTEASE"/>
    <property type="match status" value="1"/>
</dbReference>
<dbReference type="GO" id="GO:0004252">
    <property type="term" value="F:serine-type endopeptidase activity"/>
    <property type="evidence" value="ECO:0007669"/>
    <property type="project" value="UniProtKB-UniRule"/>
</dbReference>
<dbReference type="InterPro" id="IPR034204">
    <property type="entry name" value="PfSUB1-like_cat_dom"/>
</dbReference>
<feature type="active site" description="Charge relay system" evidence="8">
    <location>
        <position position="322"/>
    </location>
</feature>
<evidence type="ECO:0000256" key="6">
    <source>
        <dbReference type="ARBA" id="ARBA00023529"/>
    </source>
</evidence>
<feature type="active site" description="Charge relay system" evidence="8">
    <location>
        <position position="482"/>
    </location>
</feature>
<dbReference type="PROSITE" id="PS00136">
    <property type="entry name" value="SUBTILASE_ASP"/>
    <property type="match status" value="1"/>
</dbReference>
<evidence type="ECO:0000256" key="10">
    <source>
        <dbReference type="SAM" id="MobiDB-lite"/>
    </source>
</evidence>
<proteinExistence type="inferred from homology"/>
<organism evidence="12">
    <name type="scientific">Toxoplasma gondii (strain ATCC 50861 / VEG)</name>
    <dbReference type="NCBI Taxonomy" id="432359"/>
    <lineage>
        <taxon>Eukaryota</taxon>
        <taxon>Sar</taxon>
        <taxon>Alveolata</taxon>
        <taxon>Apicomplexa</taxon>
        <taxon>Conoidasida</taxon>
        <taxon>Coccidia</taxon>
        <taxon>Eucoccidiorida</taxon>
        <taxon>Eimeriorina</taxon>
        <taxon>Sarcocystidae</taxon>
        <taxon>Toxoplasma</taxon>
    </lineage>
</organism>
<feature type="compositionally biased region" description="Basic and acidic residues" evidence="10">
    <location>
        <begin position="672"/>
        <end position="688"/>
    </location>
</feature>
<dbReference type="InterPro" id="IPR023828">
    <property type="entry name" value="Peptidase_S8_Ser-AS"/>
</dbReference>
<keyword evidence="4 8" id="KW-0720">Serine protease</keyword>
<dbReference type="InterPro" id="IPR051048">
    <property type="entry name" value="Peptidase_S8/S53_subtilisin"/>
</dbReference>
<evidence type="ECO:0000256" key="8">
    <source>
        <dbReference type="PROSITE-ProRule" id="PRU01240"/>
    </source>
</evidence>
<dbReference type="PANTHER" id="PTHR43399">
    <property type="entry name" value="SUBTILISIN-RELATED"/>
    <property type="match status" value="1"/>
</dbReference>
<protein>
    <recommendedName>
        <fullName evidence="7">subtilisin</fullName>
        <ecNumber evidence="7">3.4.21.62</ecNumber>
    </recommendedName>
</protein>
<dbReference type="Gene3D" id="3.40.50.200">
    <property type="entry name" value="Peptidase S8/S53 domain"/>
    <property type="match status" value="1"/>
</dbReference>
<evidence type="ECO:0000256" key="3">
    <source>
        <dbReference type="ARBA" id="ARBA00022801"/>
    </source>
</evidence>
<dbReference type="InterPro" id="IPR015500">
    <property type="entry name" value="Peptidase_S8_subtilisin-rel"/>
</dbReference>
<dbReference type="InterPro" id="IPR036852">
    <property type="entry name" value="Peptidase_S8/S53_dom_sf"/>
</dbReference>
<feature type="region of interest" description="Disordered" evidence="10">
    <location>
        <begin position="666"/>
        <end position="688"/>
    </location>
</feature>
<gene>
    <name evidence="12" type="ORF">BN1205_024520</name>
</gene>
<keyword evidence="2 8" id="KW-0645">Protease</keyword>
<dbReference type="EC" id="3.4.21.62" evidence="7"/>
<dbReference type="InterPro" id="IPR000209">
    <property type="entry name" value="Peptidase_S8/S53_dom"/>
</dbReference>
<feature type="domain" description="Peptidase S8/S53" evidence="11">
    <location>
        <begin position="262"/>
        <end position="512"/>
    </location>
</feature>
<reference evidence="12" key="1">
    <citation type="journal article" date="2015" name="PLoS ONE">
        <title>Comprehensive Evaluation of Toxoplasma gondii VEG and Neospora caninum LIV Genomes with Tachyzoite Stage Transcriptome and Proteome Defines Novel Transcript Features.</title>
        <authorList>
            <person name="Ramaprasad A."/>
            <person name="Mourier T."/>
            <person name="Naeem R."/>
            <person name="Malas T.B."/>
            <person name="Moussa E."/>
            <person name="Panigrahi A."/>
            <person name="Vermont S.J."/>
            <person name="Otto T.D."/>
            <person name="Wastling J."/>
            <person name="Pain A."/>
        </authorList>
    </citation>
    <scope>NUCLEOTIDE SEQUENCE</scope>
    <source>
        <strain evidence="12">VEG</strain>
    </source>
</reference>
<dbReference type="PROSITE" id="PS51892">
    <property type="entry name" value="SUBTILASE"/>
    <property type="match status" value="1"/>
</dbReference>
<keyword evidence="3 8" id="KW-0378">Hydrolase</keyword>
<evidence type="ECO:0000256" key="2">
    <source>
        <dbReference type="ARBA" id="ARBA00022670"/>
    </source>
</evidence>
<dbReference type="CDD" id="cd07473">
    <property type="entry name" value="Peptidases_S8_Subtilisin_like"/>
    <property type="match status" value="1"/>
</dbReference>
<keyword evidence="5" id="KW-0865">Zymogen</keyword>
<evidence type="ECO:0000256" key="5">
    <source>
        <dbReference type="ARBA" id="ARBA00023145"/>
    </source>
</evidence>
<accession>A0A0F7V0M9</accession>
<dbReference type="InterPro" id="IPR023827">
    <property type="entry name" value="Peptidase_S8_Asp-AS"/>
</dbReference>